<evidence type="ECO:0000313" key="1">
    <source>
        <dbReference type="EMBL" id="KXX74841.1"/>
    </source>
</evidence>
<dbReference type="Proteomes" id="UP000078237">
    <property type="component" value="Unassembled WGS sequence"/>
</dbReference>
<dbReference type="OrthoDB" id="191139at2759"/>
<dbReference type="EMBL" id="LCTW02000316">
    <property type="protein sequence ID" value="KXX74841.1"/>
    <property type="molecule type" value="Genomic_DNA"/>
</dbReference>
<keyword evidence="2" id="KW-1185">Reference proteome</keyword>
<proteinExistence type="predicted"/>
<evidence type="ECO:0008006" key="3">
    <source>
        <dbReference type="Google" id="ProtNLM"/>
    </source>
</evidence>
<protein>
    <recommendedName>
        <fullName evidence="3">F-box domain-containing protein</fullName>
    </recommendedName>
</protein>
<comment type="caution">
    <text evidence="1">The sequence shown here is derived from an EMBL/GenBank/DDBJ whole genome shotgun (WGS) entry which is preliminary data.</text>
</comment>
<sequence>MAKLTPATVAWQMENLPLELHEPILANLSFRDIIVLAKCVPDGSRMATALATSPTWSKIWPIYTANQDDFQTLASLLVPVGGGRLFDPTCGALDVTPGQFHRRMAREREIHGAEYNFFEYTIRRTSMTIQQLIRDVDYTTLGIMCQSISLDHLAIITPWLKDLVVTAQQQADPEKNEWAKDARSKFFDAMKGYCHCPPYPSPEYYEPTFFSAAKPCRKKHPDSPTAQWTASKIKAFVDAYSDFQMRINTAKAQQLLTLAQLYAHNHTRLKEPLAPQDERKNVAHVPKQLEIVAGFVSRIIDLDRRRQPRTKQGKSRFRYAHPCLIPYDWCLRLWMMVAAVNPALGINSPSRSAESMPLEEPVKQPPIPSSEYAMPQPPGAILEDIRFVNEGFQTYYETADEGGEECNVPSRTVVVDGMSMVTEIIILHNADFFFCNRRPPNALVCYS</sequence>
<accession>A0A175VUJ1</accession>
<name>A0A175VUJ1_9PEZI</name>
<reference evidence="1 2" key="1">
    <citation type="journal article" date="2016" name="Genome Announc.">
        <title>Genome Sequence of Madurella mycetomatis mm55, Isolated from a Human Mycetoma Case in Sudan.</title>
        <authorList>
            <person name="Smit S."/>
            <person name="Derks M.F."/>
            <person name="Bervoets S."/>
            <person name="Fahal A."/>
            <person name="van Leeuwen W."/>
            <person name="van Belkum A."/>
            <person name="van de Sande W.W."/>
        </authorList>
    </citation>
    <scope>NUCLEOTIDE SEQUENCE [LARGE SCALE GENOMIC DNA]</scope>
    <source>
        <strain evidence="2">mm55</strain>
    </source>
</reference>
<gene>
    <name evidence="1" type="ORF">MMYC01_208072</name>
</gene>
<evidence type="ECO:0000313" key="2">
    <source>
        <dbReference type="Proteomes" id="UP000078237"/>
    </source>
</evidence>
<dbReference type="VEuPathDB" id="FungiDB:MMYC01_208072"/>
<organism evidence="1 2">
    <name type="scientific">Madurella mycetomatis</name>
    <dbReference type="NCBI Taxonomy" id="100816"/>
    <lineage>
        <taxon>Eukaryota</taxon>
        <taxon>Fungi</taxon>
        <taxon>Dikarya</taxon>
        <taxon>Ascomycota</taxon>
        <taxon>Pezizomycotina</taxon>
        <taxon>Sordariomycetes</taxon>
        <taxon>Sordariomycetidae</taxon>
        <taxon>Sordariales</taxon>
        <taxon>Sordariales incertae sedis</taxon>
        <taxon>Madurella</taxon>
    </lineage>
</organism>
<dbReference type="AlphaFoldDB" id="A0A175VUJ1"/>